<evidence type="ECO:0000313" key="3">
    <source>
        <dbReference type="Proteomes" id="UP000054166"/>
    </source>
</evidence>
<dbReference type="AlphaFoldDB" id="A0A0C3AKF7"/>
<reference evidence="2 3" key="1">
    <citation type="submission" date="2014-04" db="EMBL/GenBank/DDBJ databases">
        <authorList>
            <consortium name="DOE Joint Genome Institute"/>
            <person name="Kuo A."/>
            <person name="Tarkka M."/>
            <person name="Buscot F."/>
            <person name="Kohler A."/>
            <person name="Nagy L.G."/>
            <person name="Floudas D."/>
            <person name="Copeland A."/>
            <person name="Barry K.W."/>
            <person name="Cichocki N."/>
            <person name="Veneault-Fourrey C."/>
            <person name="LaButti K."/>
            <person name="Lindquist E.A."/>
            <person name="Lipzen A."/>
            <person name="Lundell T."/>
            <person name="Morin E."/>
            <person name="Murat C."/>
            <person name="Sun H."/>
            <person name="Tunlid A."/>
            <person name="Henrissat B."/>
            <person name="Grigoriev I.V."/>
            <person name="Hibbett D.S."/>
            <person name="Martin F."/>
            <person name="Nordberg H.P."/>
            <person name="Cantor M.N."/>
            <person name="Hua S.X."/>
        </authorList>
    </citation>
    <scope>NUCLEOTIDE SEQUENCE [LARGE SCALE GENOMIC DNA]</scope>
    <source>
        <strain evidence="2 3">F 1598</strain>
    </source>
</reference>
<evidence type="ECO:0000256" key="1">
    <source>
        <dbReference type="SAM" id="MobiDB-lite"/>
    </source>
</evidence>
<sequence>MKRRADVPAEKARISAQAGNLTASTSTGGRLNTHQQRAWEMAADQEGQNIRDALSTSSQKVLHEIQHPQGPPVIVGDDDEVNWEDFQDPNTPMDSEITLTGEGDEVEVLRELSGVHRKRRDLRTWGARIRTREIKWAEQLDILTDTYLRWKSNPSDVEAEGDEFAVEYVDIYNYSASKTFTHIASSRTWNATLLAHGCLSSTPDVVTSVISLRTLELYRRLRLRHAPLSIQAWIKVICDLHNLSYTRSLWRQFVDTFDVYLMILRQVKKRTDLELGCSTADWRMLNSCPACQYKLEDEPPLVPAIEGSMDGGQSLRRVAMREDLHEDPRTFASSYLIGEEDVDRFKHDVKPRPPRKKKNNEPNELPTWAADQEQAGAADGDTEGTTCTDRWQAAMSDIMKRMWAIYRESGIFLAACRHGFIWLILDMIRSGELAKYPLAIIDRLLRVYGKDIGLGYDIVCSFLATIAKSSLSAVAREKALQLVVPAFHGYAHNCACQLGHHPLYVVGFGIEDFEGCERIFSSSNFLARLTRHATRFHRHQSMDMHFTQWDEDKYTELTTFLFNNYKQVNGLLTDMPLAIVALESGKTPEECDYAGHLETERAYLASRKKEPEADIIASKYISLLVVYEEAMKQSEKVNALTSDAVRTAELRGRPAMAKLDAFESVTQIREMVAAYELLHEIPERWTPDSKEWKCAVKYTMVRDFQKALDKLEALVVQRLFELSKMGLAGTGYKMRVHINKGLRARCKAIQNALKKYNVTAVKIGRPVLDWKSISTYGSLAEFSLLRECREDIRSQPWTQAANRQAGIHSLKLTRAYEERKRLNTEVRHVATSIRDEELDFEAHITRVNATDSPLAAELCDIRDRRIRVNRLHKARLSQIHTLIHFNGTTTMGTRIGRVGTETDKDMGCDREVDGTEVSADGEDPEPDEDNAMAVQLATLEIFYEQLSVRAATDDE</sequence>
<gene>
    <name evidence="2" type="ORF">PILCRDRAFT_14528</name>
</gene>
<evidence type="ECO:0008006" key="4">
    <source>
        <dbReference type="Google" id="ProtNLM"/>
    </source>
</evidence>
<dbReference type="InterPro" id="IPR040521">
    <property type="entry name" value="KDZ"/>
</dbReference>
<name>A0A0C3AKF7_PILCF</name>
<feature type="compositionally biased region" description="Basic and acidic residues" evidence="1">
    <location>
        <begin position="1"/>
        <end position="13"/>
    </location>
</feature>
<keyword evidence="3" id="KW-1185">Reference proteome</keyword>
<dbReference type="Proteomes" id="UP000054166">
    <property type="component" value="Unassembled WGS sequence"/>
</dbReference>
<dbReference type="PANTHER" id="PTHR33096">
    <property type="entry name" value="CXC2 DOMAIN-CONTAINING PROTEIN"/>
    <property type="match status" value="1"/>
</dbReference>
<evidence type="ECO:0000313" key="2">
    <source>
        <dbReference type="EMBL" id="KIM74383.1"/>
    </source>
</evidence>
<organism evidence="2 3">
    <name type="scientific">Piloderma croceum (strain F 1598)</name>
    <dbReference type="NCBI Taxonomy" id="765440"/>
    <lineage>
        <taxon>Eukaryota</taxon>
        <taxon>Fungi</taxon>
        <taxon>Dikarya</taxon>
        <taxon>Basidiomycota</taxon>
        <taxon>Agaricomycotina</taxon>
        <taxon>Agaricomycetes</taxon>
        <taxon>Agaricomycetidae</taxon>
        <taxon>Atheliales</taxon>
        <taxon>Atheliaceae</taxon>
        <taxon>Piloderma</taxon>
    </lineage>
</organism>
<feature type="compositionally biased region" description="Acidic residues" evidence="1">
    <location>
        <begin position="919"/>
        <end position="929"/>
    </location>
</feature>
<proteinExistence type="predicted"/>
<feature type="compositionally biased region" description="Polar residues" evidence="1">
    <location>
        <begin position="17"/>
        <end position="30"/>
    </location>
</feature>
<dbReference type="OrthoDB" id="3246730at2759"/>
<feature type="region of interest" description="Disordered" evidence="1">
    <location>
        <begin position="346"/>
        <end position="367"/>
    </location>
</feature>
<feature type="region of interest" description="Disordered" evidence="1">
    <location>
        <begin position="899"/>
        <end position="929"/>
    </location>
</feature>
<feature type="compositionally biased region" description="Basic and acidic residues" evidence="1">
    <location>
        <begin position="900"/>
        <end position="913"/>
    </location>
</feature>
<accession>A0A0C3AKF7</accession>
<dbReference type="Pfam" id="PF18758">
    <property type="entry name" value="KDZ"/>
    <property type="match status" value="1"/>
</dbReference>
<protein>
    <recommendedName>
        <fullName evidence="4">CxC1-like cysteine cluster associated with KDZ transposases domain-containing protein</fullName>
    </recommendedName>
</protein>
<dbReference type="HOGENOM" id="CLU_013084_2_0_1"/>
<dbReference type="InParanoid" id="A0A0C3AKF7"/>
<dbReference type="PANTHER" id="PTHR33096:SF1">
    <property type="entry name" value="CXC1-LIKE CYSTEINE CLUSTER ASSOCIATED WITH KDZ TRANSPOSASES DOMAIN-CONTAINING PROTEIN"/>
    <property type="match status" value="1"/>
</dbReference>
<dbReference type="EMBL" id="KN833062">
    <property type="protein sequence ID" value="KIM74383.1"/>
    <property type="molecule type" value="Genomic_DNA"/>
</dbReference>
<reference evidence="3" key="2">
    <citation type="submission" date="2015-01" db="EMBL/GenBank/DDBJ databases">
        <title>Evolutionary Origins and Diversification of the Mycorrhizal Mutualists.</title>
        <authorList>
            <consortium name="DOE Joint Genome Institute"/>
            <consortium name="Mycorrhizal Genomics Consortium"/>
            <person name="Kohler A."/>
            <person name="Kuo A."/>
            <person name="Nagy L.G."/>
            <person name="Floudas D."/>
            <person name="Copeland A."/>
            <person name="Barry K.W."/>
            <person name="Cichocki N."/>
            <person name="Veneault-Fourrey C."/>
            <person name="LaButti K."/>
            <person name="Lindquist E.A."/>
            <person name="Lipzen A."/>
            <person name="Lundell T."/>
            <person name="Morin E."/>
            <person name="Murat C."/>
            <person name="Riley R."/>
            <person name="Ohm R."/>
            <person name="Sun H."/>
            <person name="Tunlid A."/>
            <person name="Henrissat B."/>
            <person name="Grigoriev I.V."/>
            <person name="Hibbett D.S."/>
            <person name="Martin F."/>
        </authorList>
    </citation>
    <scope>NUCLEOTIDE SEQUENCE [LARGE SCALE GENOMIC DNA]</scope>
    <source>
        <strain evidence="3">F 1598</strain>
    </source>
</reference>
<feature type="region of interest" description="Disordered" evidence="1">
    <location>
        <begin position="1"/>
        <end position="30"/>
    </location>
</feature>